<dbReference type="AlphaFoldDB" id="A0A0A9Y8E7"/>
<sequence>TTRQTHKAPLETTSAKDARGSLCNSRSSSGTKRRIAVAVLDSSVCSATTTLRRSATCSATSPDATNLLLPSSFSSCSQFAKVISVSRSSRIDPLYFEETYYIPISASFRSDWCVHTGP</sequence>
<feature type="region of interest" description="Disordered" evidence="1">
    <location>
        <begin position="1"/>
        <end position="30"/>
    </location>
</feature>
<evidence type="ECO:0000256" key="1">
    <source>
        <dbReference type="SAM" id="MobiDB-lite"/>
    </source>
</evidence>
<evidence type="ECO:0000313" key="2">
    <source>
        <dbReference type="EMBL" id="JAG27895.1"/>
    </source>
</evidence>
<name>A0A0A9Y8E7_LYGHE</name>
<reference evidence="3" key="1">
    <citation type="journal article" date="2014" name="PLoS ONE">
        <title>Transcriptome-Based Identification of ABC Transporters in the Western Tarnished Plant Bug Lygus hesperus.</title>
        <authorList>
            <person name="Hull J.J."/>
            <person name="Chaney K."/>
            <person name="Geib S.M."/>
            <person name="Fabrick J.A."/>
            <person name="Brent C.S."/>
            <person name="Walsh D."/>
            <person name="Lavine L.C."/>
        </authorList>
    </citation>
    <scope>NUCLEOTIDE SEQUENCE</scope>
</reference>
<gene>
    <name evidence="3" type="ORF">CM83_34506</name>
    <name evidence="2" type="ORF">CM83_34507</name>
</gene>
<reference evidence="3" key="2">
    <citation type="submission" date="2014-07" db="EMBL/GenBank/DDBJ databases">
        <authorList>
            <person name="Hull J."/>
        </authorList>
    </citation>
    <scope>NUCLEOTIDE SEQUENCE</scope>
</reference>
<organism evidence="3">
    <name type="scientific">Lygus hesperus</name>
    <name type="common">Western plant bug</name>
    <dbReference type="NCBI Taxonomy" id="30085"/>
    <lineage>
        <taxon>Eukaryota</taxon>
        <taxon>Metazoa</taxon>
        <taxon>Ecdysozoa</taxon>
        <taxon>Arthropoda</taxon>
        <taxon>Hexapoda</taxon>
        <taxon>Insecta</taxon>
        <taxon>Pterygota</taxon>
        <taxon>Neoptera</taxon>
        <taxon>Paraneoptera</taxon>
        <taxon>Hemiptera</taxon>
        <taxon>Heteroptera</taxon>
        <taxon>Panheteroptera</taxon>
        <taxon>Cimicomorpha</taxon>
        <taxon>Miridae</taxon>
        <taxon>Mirini</taxon>
        <taxon>Lygus</taxon>
    </lineage>
</organism>
<accession>A0A0A9Y8E7</accession>
<feature type="non-terminal residue" evidence="3">
    <location>
        <position position="1"/>
    </location>
</feature>
<evidence type="ECO:0000313" key="3">
    <source>
        <dbReference type="EMBL" id="JAG27896.1"/>
    </source>
</evidence>
<dbReference type="EMBL" id="GBHO01015709">
    <property type="protein sequence ID" value="JAG27895.1"/>
    <property type="molecule type" value="Transcribed_RNA"/>
</dbReference>
<protein>
    <submittedName>
        <fullName evidence="3">Uncharacterized protein</fullName>
    </submittedName>
</protein>
<dbReference type="EMBL" id="GBHO01015708">
    <property type="protein sequence ID" value="JAG27896.1"/>
    <property type="molecule type" value="Transcribed_RNA"/>
</dbReference>
<proteinExistence type="predicted"/>